<dbReference type="KEGG" id="ccot:CCAX7_000480"/>
<sequence length="148" mass="17051">MAMDLTVPQWLRDYVDLWADRLGLYPEWQPIGIKLARVVYGEELTFAVSARIAKLNKATITFSCDVEDTAEWRITVVHELLHVKHTRIDAYIRECITPQLAPGAEKVADAGYDQQMESYIESFAHILYDMWAAKEAEPERIAKVPKRK</sequence>
<dbReference type="Proteomes" id="UP000287394">
    <property type="component" value="Chromosome"/>
</dbReference>
<evidence type="ECO:0000313" key="2">
    <source>
        <dbReference type="Proteomes" id="UP000287394"/>
    </source>
</evidence>
<dbReference type="EMBL" id="AP025739">
    <property type="protein sequence ID" value="BDI27997.1"/>
    <property type="molecule type" value="Genomic_DNA"/>
</dbReference>
<evidence type="ECO:0000313" key="1">
    <source>
        <dbReference type="EMBL" id="BDI27997.1"/>
    </source>
</evidence>
<accession>A0A402CRH2</accession>
<protein>
    <submittedName>
        <fullName evidence="1">Uncharacterized protein</fullName>
    </submittedName>
</protein>
<proteinExistence type="predicted"/>
<organism evidence="1 2">
    <name type="scientific">Capsulimonas corticalis</name>
    <dbReference type="NCBI Taxonomy" id="2219043"/>
    <lineage>
        <taxon>Bacteria</taxon>
        <taxon>Bacillati</taxon>
        <taxon>Armatimonadota</taxon>
        <taxon>Armatimonadia</taxon>
        <taxon>Capsulimonadales</taxon>
        <taxon>Capsulimonadaceae</taxon>
        <taxon>Capsulimonas</taxon>
    </lineage>
</organism>
<keyword evidence="2" id="KW-1185">Reference proteome</keyword>
<dbReference type="AlphaFoldDB" id="A0A402CRH2"/>
<gene>
    <name evidence="1" type="ORF">CCAX7_000480</name>
</gene>
<name>A0A402CRH2_9BACT</name>
<reference evidence="1 2" key="1">
    <citation type="journal article" date="2019" name="Int. J. Syst. Evol. Microbiol.">
        <title>Capsulimonas corticalis gen. nov., sp. nov., an aerobic capsulated bacterium, of a novel bacterial order, Capsulimonadales ord. nov., of the class Armatimonadia of the phylum Armatimonadetes.</title>
        <authorList>
            <person name="Li J."/>
            <person name="Kudo C."/>
            <person name="Tonouchi A."/>
        </authorList>
    </citation>
    <scope>NUCLEOTIDE SEQUENCE [LARGE SCALE GENOMIC DNA]</scope>
    <source>
        <strain evidence="1 2">AX-7</strain>
    </source>
</reference>
<dbReference type="RefSeq" id="WP_119319959.1">
    <property type="nucleotide sequence ID" value="NZ_AP025739.1"/>
</dbReference>